<accession>A0A835GA91</accession>
<name>A0A835GA91_SPOEX</name>
<proteinExistence type="predicted"/>
<keyword evidence="3" id="KW-1185">Reference proteome</keyword>
<evidence type="ECO:0000313" key="2">
    <source>
        <dbReference type="EMBL" id="KAF9411332.1"/>
    </source>
</evidence>
<protein>
    <submittedName>
        <fullName evidence="2">Uncharacterized protein</fullName>
    </submittedName>
</protein>
<gene>
    <name evidence="2" type="ORF">HW555_009832</name>
</gene>
<sequence length="103" mass="11602">MTCGADVWKGAAATDVFERYYAPRSLSAPLDTLQLSPRKSTKKRSSRTKSYHYNSPTRSRKVSINDTAETYTGDVAEFLNRIDIDDKYSDSEIVTDSLDRGKL</sequence>
<reference evidence="2" key="1">
    <citation type="submission" date="2020-08" db="EMBL/GenBank/DDBJ databases">
        <title>Spodoptera exigua strain:BAW_Kor-Di-RS1 Genome sequencing and assembly.</title>
        <authorList>
            <person name="Kim J."/>
            <person name="Nam H.Y."/>
            <person name="Kwon M."/>
            <person name="Choi J.H."/>
            <person name="Cho S.R."/>
            <person name="Kim G.-H."/>
        </authorList>
    </citation>
    <scope>NUCLEOTIDE SEQUENCE</scope>
    <source>
        <strain evidence="2">BAW_Kor-Di-RS1</strain>
        <tissue evidence="2">Whole-body</tissue>
    </source>
</reference>
<feature type="region of interest" description="Disordered" evidence="1">
    <location>
        <begin position="32"/>
        <end position="59"/>
    </location>
</feature>
<organism evidence="2 3">
    <name type="scientific">Spodoptera exigua</name>
    <name type="common">Beet armyworm</name>
    <name type="synonym">Noctua fulgens</name>
    <dbReference type="NCBI Taxonomy" id="7107"/>
    <lineage>
        <taxon>Eukaryota</taxon>
        <taxon>Metazoa</taxon>
        <taxon>Ecdysozoa</taxon>
        <taxon>Arthropoda</taxon>
        <taxon>Hexapoda</taxon>
        <taxon>Insecta</taxon>
        <taxon>Pterygota</taxon>
        <taxon>Neoptera</taxon>
        <taxon>Endopterygota</taxon>
        <taxon>Lepidoptera</taxon>
        <taxon>Glossata</taxon>
        <taxon>Ditrysia</taxon>
        <taxon>Noctuoidea</taxon>
        <taxon>Noctuidae</taxon>
        <taxon>Amphipyrinae</taxon>
        <taxon>Spodoptera</taxon>
    </lineage>
</organism>
<feature type="compositionally biased region" description="Basic residues" evidence="1">
    <location>
        <begin position="39"/>
        <end position="50"/>
    </location>
</feature>
<dbReference type="Proteomes" id="UP000648187">
    <property type="component" value="Unassembled WGS sequence"/>
</dbReference>
<dbReference type="AlphaFoldDB" id="A0A835GA91"/>
<evidence type="ECO:0000256" key="1">
    <source>
        <dbReference type="SAM" id="MobiDB-lite"/>
    </source>
</evidence>
<comment type="caution">
    <text evidence="2">The sequence shown here is derived from an EMBL/GenBank/DDBJ whole genome shotgun (WGS) entry which is preliminary data.</text>
</comment>
<dbReference type="EMBL" id="JACKWZ010000228">
    <property type="protein sequence ID" value="KAF9411332.1"/>
    <property type="molecule type" value="Genomic_DNA"/>
</dbReference>
<evidence type="ECO:0000313" key="3">
    <source>
        <dbReference type="Proteomes" id="UP000648187"/>
    </source>
</evidence>